<evidence type="ECO:0000256" key="1">
    <source>
        <dbReference type="SAM" id="MobiDB-lite"/>
    </source>
</evidence>
<dbReference type="Pfam" id="PF00505">
    <property type="entry name" value="HMG_box"/>
    <property type="match status" value="1"/>
</dbReference>
<keyword evidence="4" id="KW-1185">Reference proteome</keyword>
<evidence type="ECO:0000313" key="3">
    <source>
        <dbReference type="EMBL" id="RIA83296.1"/>
    </source>
</evidence>
<protein>
    <recommendedName>
        <fullName evidence="2">HMG box domain-containing protein</fullName>
    </recommendedName>
</protein>
<evidence type="ECO:0000313" key="4">
    <source>
        <dbReference type="Proteomes" id="UP000265703"/>
    </source>
</evidence>
<reference evidence="3 4" key="1">
    <citation type="submission" date="2018-06" db="EMBL/GenBank/DDBJ databases">
        <title>Comparative genomics reveals the genomic features of Rhizophagus irregularis, R. cerebriforme, R. diaphanum and Gigaspora rosea, and their symbiotic lifestyle signature.</title>
        <authorList>
            <person name="Morin E."/>
            <person name="San Clemente H."/>
            <person name="Chen E.C.H."/>
            <person name="De La Providencia I."/>
            <person name="Hainaut M."/>
            <person name="Kuo A."/>
            <person name="Kohler A."/>
            <person name="Murat C."/>
            <person name="Tang N."/>
            <person name="Roy S."/>
            <person name="Loubradou J."/>
            <person name="Henrissat B."/>
            <person name="Grigoriev I.V."/>
            <person name="Corradi N."/>
            <person name="Roux C."/>
            <person name="Martin F.M."/>
        </authorList>
    </citation>
    <scope>NUCLEOTIDE SEQUENCE [LARGE SCALE GENOMIC DNA]</scope>
    <source>
        <strain evidence="3 4">DAOM 227022</strain>
    </source>
</reference>
<dbReference type="Gene3D" id="1.10.30.10">
    <property type="entry name" value="High mobility group box domain"/>
    <property type="match status" value="1"/>
</dbReference>
<comment type="caution">
    <text evidence="3">The sequence shown here is derived from an EMBL/GenBank/DDBJ whole genome shotgun (WGS) entry which is preliminary data.</text>
</comment>
<feature type="region of interest" description="Disordered" evidence="1">
    <location>
        <begin position="1"/>
        <end position="22"/>
    </location>
</feature>
<dbReference type="Proteomes" id="UP000265703">
    <property type="component" value="Unassembled WGS sequence"/>
</dbReference>
<dbReference type="InterPro" id="IPR036910">
    <property type="entry name" value="HMG_box_dom_sf"/>
</dbReference>
<proteinExistence type="predicted"/>
<evidence type="ECO:0000259" key="2">
    <source>
        <dbReference type="Pfam" id="PF00505"/>
    </source>
</evidence>
<feature type="domain" description="HMG box" evidence="2">
    <location>
        <begin position="39"/>
        <end position="88"/>
    </location>
</feature>
<feature type="compositionally biased region" description="Polar residues" evidence="1">
    <location>
        <begin position="1"/>
        <end position="17"/>
    </location>
</feature>
<sequence length="96" mass="11249">MSENYLTNNDSENNNNHIRPPFPPVITAQDLIQSNDATRVPNSFIAYRMALVREYKLKNVSCNRSEISSRASRLWKEEPDYIKNTYKNLVKPTFLR</sequence>
<organism evidence="3 4">
    <name type="scientific">Glomus cerebriforme</name>
    <dbReference type="NCBI Taxonomy" id="658196"/>
    <lineage>
        <taxon>Eukaryota</taxon>
        <taxon>Fungi</taxon>
        <taxon>Fungi incertae sedis</taxon>
        <taxon>Mucoromycota</taxon>
        <taxon>Glomeromycotina</taxon>
        <taxon>Glomeromycetes</taxon>
        <taxon>Glomerales</taxon>
        <taxon>Glomeraceae</taxon>
        <taxon>Glomus</taxon>
    </lineage>
</organism>
<dbReference type="AlphaFoldDB" id="A0A397SEZ6"/>
<gene>
    <name evidence="3" type="ORF">C1645_786735</name>
</gene>
<accession>A0A397SEZ6</accession>
<dbReference type="InterPro" id="IPR009071">
    <property type="entry name" value="HMG_box_dom"/>
</dbReference>
<name>A0A397SEZ6_9GLOM</name>
<dbReference type="SUPFAM" id="SSF47095">
    <property type="entry name" value="HMG-box"/>
    <property type="match status" value="1"/>
</dbReference>
<dbReference type="EMBL" id="QKYT01000584">
    <property type="protein sequence ID" value="RIA83296.1"/>
    <property type="molecule type" value="Genomic_DNA"/>
</dbReference>
<dbReference type="OrthoDB" id="6247875at2759"/>